<name>A0A2V1DQM1_9PLEO</name>
<protein>
    <submittedName>
        <fullName evidence="1">Uncharacterized protein</fullName>
    </submittedName>
</protein>
<proteinExistence type="predicted"/>
<dbReference type="EMBL" id="KZ805374">
    <property type="protein sequence ID" value="PVI00401.1"/>
    <property type="molecule type" value="Genomic_DNA"/>
</dbReference>
<dbReference type="OrthoDB" id="3927820at2759"/>
<keyword evidence="2" id="KW-1185">Reference proteome</keyword>
<reference evidence="1 2" key="1">
    <citation type="journal article" date="2018" name="Sci. Rep.">
        <title>Comparative genomics provides insights into the lifestyle and reveals functional heterogeneity of dark septate endophytic fungi.</title>
        <authorList>
            <person name="Knapp D.G."/>
            <person name="Nemeth J.B."/>
            <person name="Barry K."/>
            <person name="Hainaut M."/>
            <person name="Henrissat B."/>
            <person name="Johnson J."/>
            <person name="Kuo A."/>
            <person name="Lim J.H.P."/>
            <person name="Lipzen A."/>
            <person name="Nolan M."/>
            <person name="Ohm R.A."/>
            <person name="Tamas L."/>
            <person name="Grigoriev I.V."/>
            <person name="Spatafora J.W."/>
            <person name="Nagy L.G."/>
            <person name="Kovacs G.M."/>
        </authorList>
    </citation>
    <scope>NUCLEOTIDE SEQUENCE [LARGE SCALE GENOMIC DNA]</scope>
    <source>
        <strain evidence="1 2">DSE2036</strain>
    </source>
</reference>
<evidence type="ECO:0000313" key="1">
    <source>
        <dbReference type="EMBL" id="PVI00401.1"/>
    </source>
</evidence>
<organism evidence="1 2">
    <name type="scientific">Periconia macrospinosa</name>
    <dbReference type="NCBI Taxonomy" id="97972"/>
    <lineage>
        <taxon>Eukaryota</taxon>
        <taxon>Fungi</taxon>
        <taxon>Dikarya</taxon>
        <taxon>Ascomycota</taxon>
        <taxon>Pezizomycotina</taxon>
        <taxon>Dothideomycetes</taxon>
        <taxon>Pleosporomycetidae</taxon>
        <taxon>Pleosporales</taxon>
        <taxon>Massarineae</taxon>
        <taxon>Periconiaceae</taxon>
        <taxon>Periconia</taxon>
    </lineage>
</organism>
<evidence type="ECO:0000313" key="2">
    <source>
        <dbReference type="Proteomes" id="UP000244855"/>
    </source>
</evidence>
<gene>
    <name evidence="1" type="ORF">DM02DRAFT_628572</name>
</gene>
<dbReference type="Proteomes" id="UP000244855">
    <property type="component" value="Unassembled WGS sequence"/>
</dbReference>
<dbReference type="AlphaFoldDB" id="A0A2V1DQM1"/>
<sequence length="215" mass="23953">MDIILYLPFRLATGVCLYDGLHLRKREETHPQYPPTYSGKQAPAVIKGFPVLVGEAAIIGPRSDILYAGYTEGREPHVILFAETTDPIFPEVYRPWPTTPRPRSIDDIVGYLLSPGFTHSTTPALTGGMAILDMNFVASCMGTNDYDHMEYSNSRRRPIVKRESALLTRGPQLGIPKLYMDWLGGANPDPLLRIPKSSLRAAYGTMRMQLGRNTS</sequence>
<accession>A0A2V1DQM1</accession>